<evidence type="ECO:0000313" key="2">
    <source>
        <dbReference type="Proteomes" id="UP000008062"/>
    </source>
</evidence>
<dbReference type="KEGG" id="ztr:MYCGRDRAFT_97641"/>
<gene>
    <name evidence="1" type="ORF">MYCGRDRAFT_97641</name>
</gene>
<sequence length="191" mass="20809">MLLDPSATYRTARFPLVVSLFVECALSVVENSLRLSRDALEGSWEPTLKVWTAPLSEVRRRSLRKAGSLMDVVRVITNRAIRYGAGAAGAVQHPIVGSVRLEVEVWAEVAGKGFLKIELIAEDNETVGRSVRCVCIGGEKRRKQRGGHDSREDVAMSFFMPLLLTVVFIPRFGGLNRVEEGAMGGAAAKVG</sequence>
<dbReference type="RefSeq" id="XP_003847381.1">
    <property type="nucleotide sequence ID" value="XM_003847333.1"/>
</dbReference>
<dbReference type="HOGENOM" id="CLU_1422475_0_0_1"/>
<protein>
    <submittedName>
        <fullName evidence="1">Uncharacterized protein</fullName>
    </submittedName>
</protein>
<reference evidence="1 2" key="1">
    <citation type="journal article" date="2011" name="PLoS Genet.">
        <title>Finished genome of the fungal wheat pathogen Mycosphaerella graminicola reveals dispensome structure, chromosome plasticity, and stealth pathogenesis.</title>
        <authorList>
            <person name="Goodwin S.B."/>
            <person name="Ben M'barek S."/>
            <person name="Dhillon B."/>
            <person name="Wittenberg A.H.J."/>
            <person name="Crane C.F."/>
            <person name="Hane J.K."/>
            <person name="Foster A.J."/>
            <person name="Van der Lee T.A.J."/>
            <person name="Grimwood J."/>
            <person name="Aerts A."/>
            <person name="Antoniw J."/>
            <person name="Bailey A."/>
            <person name="Bluhm B."/>
            <person name="Bowler J."/>
            <person name="Bristow J."/>
            <person name="van der Burgt A."/>
            <person name="Canto-Canche B."/>
            <person name="Churchill A.C.L."/>
            <person name="Conde-Ferraez L."/>
            <person name="Cools H.J."/>
            <person name="Coutinho P.M."/>
            <person name="Csukai M."/>
            <person name="Dehal P."/>
            <person name="De Wit P."/>
            <person name="Donzelli B."/>
            <person name="van de Geest H.C."/>
            <person name="van Ham R.C.H.J."/>
            <person name="Hammond-Kosack K.E."/>
            <person name="Henrissat B."/>
            <person name="Kilian A."/>
            <person name="Kobayashi A.K."/>
            <person name="Koopmann E."/>
            <person name="Kourmpetis Y."/>
            <person name="Kuzniar A."/>
            <person name="Lindquist E."/>
            <person name="Lombard V."/>
            <person name="Maliepaard C."/>
            <person name="Martins N."/>
            <person name="Mehrabi R."/>
            <person name="Nap J.P.H."/>
            <person name="Ponomarenko A."/>
            <person name="Rudd J.J."/>
            <person name="Salamov A."/>
            <person name="Schmutz J."/>
            <person name="Schouten H.J."/>
            <person name="Shapiro H."/>
            <person name="Stergiopoulos I."/>
            <person name="Torriani S.F.F."/>
            <person name="Tu H."/>
            <person name="de Vries R.P."/>
            <person name="Waalwijk C."/>
            <person name="Ware S.B."/>
            <person name="Wiebenga A."/>
            <person name="Zwiers L.-H."/>
            <person name="Oliver R.P."/>
            <person name="Grigoriev I.V."/>
            <person name="Kema G.H.J."/>
        </authorList>
    </citation>
    <scope>NUCLEOTIDE SEQUENCE [LARGE SCALE GENOMIC DNA]</scope>
    <source>
        <strain evidence="2">CBS 115943 / IPO323</strain>
    </source>
</reference>
<dbReference type="AlphaFoldDB" id="F9XR34"/>
<keyword evidence="2" id="KW-1185">Reference proteome</keyword>
<organism evidence="1 2">
    <name type="scientific">Zymoseptoria tritici (strain CBS 115943 / IPO323)</name>
    <name type="common">Speckled leaf blotch fungus</name>
    <name type="synonym">Septoria tritici</name>
    <dbReference type="NCBI Taxonomy" id="336722"/>
    <lineage>
        <taxon>Eukaryota</taxon>
        <taxon>Fungi</taxon>
        <taxon>Dikarya</taxon>
        <taxon>Ascomycota</taxon>
        <taxon>Pezizomycotina</taxon>
        <taxon>Dothideomycetes</taxon>
        <taxon>Dothideomycetidae</taxon>
        <taxon>Mycosphaerellales</taxon>
        <taxon>Mycosphaerellaceae</taxon>
        <taxon>Zymoseptoria</taxon>
    </lineage>
</organism>
<name>F9XR34_ZYMTI</name>
<proteinExistence type="predicted"/>
<accession>F9XR34</accession>
<dbReference type="InParanoid" id="F9XR34"/>
<evidence type="ECO:0000313" key="1">
    <source>
        <dbReference type="EMBL" id="EGP82357.1"/>
    </source>
</evidence>
<dbReference type="EMBL" id="CM001210">
    <property type="protein sequence ID" value="EGP82357.1"/>
    <property type="molecule type" value="Genomic_DNA"/>
</dbReference>
<dbReference type="Proteomes" id="UP000008062">
    <property type="component" value="Chromosome 15"/>
</dbReference>
<dbReference type="GeneID" id="13400132"/>